<dbReference type="SUPFAM" id="SSF49785">
    <property type="entry name" value="Galactose-binding domain-like"/>
    <property type="match status" value="1"/>
</dbReference>
<accession>A0A5M6D734</accession>
<dbReference type="EMBL" id="VWSF01000014">
    <property type="protein sequence ID" value="KAA5543358.1"/>
    <property type="molecule type" value="Genomic_DNA"/>
</dbReference>
<dbReference type="PROSITE" id="PS50022">
    <property type="entry name" value="FA58C_3"/>
    <property type="match status" value="1"/>
</dbReference>
<evidence type="ECO:0000313" key="2">
    <source>
        <dbReference type="EMBL" id="KAA5543358.1"/>
    </source>
</evidence>
<dbReference type="InterPro" id="IPR025975">
    <property type="entry name" value="Polysacc_lyase"/>
</dbReference>
<dbReference type="Pfam" id="PF14099">
    <property type="entry name" value="Polysacc_lyase"/>
    <property type="match status" value="1"/>
</dbReference>
<dbReference type="Pfam" id="PF00754">
    <property type="entry name" value="F5_F8_type_C"/>
    <property type="match status" value="1"/>
</dbReference>
<reference evidence="2 3" key="1">
    <citation type="submission" date="2019-09" db="EMBL/GenBank/DDBJ databases">
        <title>Genome sequence and assembly of Adhaeribacter sp.</title>
        <authorList>
            <person name="Chhetri G."/>
        </authorList>
    </citation>
    <scope>NUCLEOTIDE SEQUENCE [LARGE SCALE GENOMIC DNA]</scope>
    <source>
        <strain evidence="2 3">DK36</strain>
    </source>
</reference>
<dbReference type="Gene3D" id="2.60.120.260">
    <property type="entry name" value="Galactose-binding domain-like"/>
    <property type="match status" value="1"/>
</dbReference>
<name>A0A5M6D734_9BACT</name>
<dbReference type="AlphaFoldDB" id="A0A5M6D734"/>
<dbReference type="Gene3D" id="2.60.120.200">
    <property type="match status" value="1"/>
</dbReference>
<dbReference type="InterPro" id="IPR008979">
    <property type="entry name" value="Galactose-bd-like_sf"/>
</dbReference>
<protein>
    <recommendedName>
        <fullName evidence="1">F5/8 type C domain-containing protein</fullName>
    </recommendedName>
</protein>
<gene>
    <name evidence="2" type="ORF">F0145_17095</name>
</gene>
<proteinExistence type="predicted"/>
<feature type="domain" description="F5/8 type C" evidence="1">
    <location>
        <begin position="41"/>
        <end position="188"/>
    </location>
</feature>
<comment type="caution">
    <text evidence="2">The sequence shown here is derived from an EMBL/GenBank/DDBJ whole genome shotgun (WGS) entry which is preliminary data.</text>
</comment>
<sequence length="473" mass="53528">MKNLQRFRITSFLLVWIMVLTTFCKEKEDLVIAKDVSGQSVTENAFKFPPFKIVVPGEMVTTPAAIDGVNTKEKIVDGSLSTRWSGLGNPQYITLDLGKRYTIAHVNIAFHTSGSATRTSNFDIAVSSDTTKEKKWEIVLANQNSAPNNVHLQTFDFDDLKGRFVRIIGHGNSQSQWNSYTEVEVWGWDKHKLPDTTTPDDGTANLVADWETGDWSQWDGGLIAKDRAAQFSVVTSPVRQGKYAAKFVVRPGDQYCKPAGGCTSGERTEVSLWNYKREALNDEYYYGWSTLFPEDWTEPYRWGIFMQWHAHTTISPPIAFNARANQVQVDFNSGNIEKWWPAEYGESFTILNDLSKGKWHDFIVRVKFRPDATGIFEVWHRLEGQAEFTKVLSLLNIPTLQWTPNINQIEAGYDVPFVKDGVNGFTTGCYIQHGLYRGNGDASTGTGQNTNTLYQDNWSRGATYNAVRERFAN</sequence>
<organism evidence="2 3">
    <name type="scientific">Adhaeribacter rhizoryzae</name>
    <dbReference type="NCBI Taxonomy" id="2607907"/>
    <lineage>
        <taxon>Bacteria</taxon>
        <taxon>Pseudomonadati</taxon>
        <taxon>Bacteroidota</taxon>
        <taxon>Cytophagia</taxon>
        <taxon>Cytophagales</taxon>
        <taxon>Hymenobacteraceae</taxon>
        <taxon>Adhaeribacter</taxon>
    </lineage>
</organism>
<dbReference type="InterPro" id="IPR000421">
    <property type="entry name" value="FA58C"/>
</dbReference>
<dbReference type="Proteomes" id="UP000323426">
    <property type="component" value="Unassembled WGS sequence"/>
</dbReference>
<evidence type="ECO:0000259" key="1">
    <source>
        <dbReference type="PROSITE" id="PS50022"/>
    </source>
</evidence>
<evidence type="ECO:0000313" key="3">
    <source>
        <dbReference type="Proteomes" id="UP000323426"/>
    </source>
</evidence>
<keyword evidence="3" id="KW-1185">Reference proteome</keyword>
<dbReference type="RefSeq" id="WP_150090141.1">
    <property type="nucleotide sequence ID" value="NZ_VWSF01000014.1"/>
</dbReference>